<dbReference type="Proteomes" id="UP000251075">
    <property type="component" value="Unassembled WGS sequence"/>
</dbReference>
<comment type="caution">
    <text evidence="7">The sequence shown here is derived from an EMBL/GenBank/DDBJ whole genome shotgun (WGS) entry which is preliminary data.</text>
</comment>
<dbReference type="SUPFAM" id="SSF56024">
    <property type="entry name" value="Phospholipase D/nuclease"/>
    <property type="match status" value="2"/>
</dbReference>
<feature type="domain" description="PLD phosphodiesterase" evidence="6">
    <location>
        <begin position="394"/>
        <end position="421"/>
    </location>
</feature>
<evidence type="ECO:0000256" key="1">
    <source>
        <dbReference type="ARBA" id="ARBA00003145"/>
    </source>
</evidence>
<dbReference type="GO" id="GO:0030572">
    <property type="term" value="F:phosphatidyltransferase activity"/>
    <property type="evidence" value="ECO:0007669"/>
    <property type="project" value="UniProtKB-ARBA"/>
</dbReference>
<reference evidence="7 8" key="1">
    <citation type="submission" date="2017-11" db="EMBL/GenBank/DDBJ databases">
        <title>Draft genome sequence of magnetotactic bacterium Magnetospirillum kuznetsovii LBB-42.</title>
        <authorList>
            <person name="Grouzdev D.S."/>
            <person name="Rysina M.S."/>
            <person name="Baslerov R.V."/>
            <person name="Koziaeva V."/>
        </authorList>
    </citation>
    <scope>NUCLEOTIDE SEQUENCE [LARGE SCALE GENOMIC DNA]</scope>
    <source>
        <strain evidence="7 8">LBB-42</strain>
    </source>
</reference>
<evidence type="ECO:0000313" key="7">
    <source>
        <dbReference type="EMBL" id="RAU20422.1"/>
    </source>
</evidence>
<sequence>MLLGLVACAPMRDDIVALASSAFDRPSETTLGRAYAPAQNRHRGESGFRLLNNGVSALMTRAALADQAERSIDLQTFIFDADEVGAFVLDHLIAAARRGVRVRLLLDDYQLELDDPILARLDAEPNMEVRLFNPFPDRARWSRSMQVSLNMETLGKRMHNKVLVVDGELALLGGRNISNHYFEGPSDSNFRDIEVMAAGPVATQAAESFDRFWNSAMVKPVKALDVDGHTPEAAEALADLMAQQVDDHGPAVEYRLRRDEIMQRVSSPFGLIWAPAVVVAEPPIRQPNGAAKPSSEIARAHALARKSTKREVVYESAYFIPGDRGVEVLGDMVRRGVAVKVLTNSLASTDVVAVHAVYSLYRPALLESGIQLYEYRADAKRPEPAGHRVHLGRSDSALHAKIVIYDRNRLWIGSANFDPRSNRINTEIGVMIDSPILAEVVLNGIALDFEPNHSWQLELNPGAATGPVAWIGEVEGEMTRLDTEPEADLWRGLKTLFYGALPGIEELL</sequence>
<protein>
    <recommendedName>
        <fullName evidence="3">Phospholipase D</fullName>
    </recommendedName>
    <alternativeName>
        <fullName evidence="5">Choline phosphatase</fullName>
    </alternativeName>
</protein>
<organism evidence="7 8">
    <name type="scientific">Paramagnetospirillum kuznetsovii</name>
    <dbReference type="NCBI Taxonomy" id="2053833"/>
    <lineage>
        <taxon>Bacteria</taxon>
        <taxon>Pseudomonadati</taxon>
        <taxon>Pseudomonadota</taxon>
        <taxon>Alphaproteobacteria</taxon>
        <taxon>Rhodospirillales</taxon>
        <taxon>Magnetospirillaceae</taxon>
        <taxon>Paramagnetospirillum</taxon>
    </lineage>
</organism>
<comment type="subcellular location">
    <subcellularLocation>
        <location evidence="2">Secreted</location>
    </subcellularLocation>
</comment>
<keyword evidence="8" id="KW-1185">Reference proteome</keyword>
<comment type="function">
    <text evidence="1">Could be a virulence factor.</text>
</comment>
<dbReference type="PANTHER" id="PTHR21248">
    <property type="entry name" value="CARDIOLIPIN SYNTHASE"/>
    <property type="match status" value="1"/>
</dbReference>
<dbReference type="PROSITE" id="PS50035">
    <property type="entry name" value="PLD"/>
    <property type="match status" value="2"/>
</dbReference>
<evidence type="ECO:0000256" key="3">
    <source>
        <dbReference type="ARBA" id="ARBA00018392"/>
    </source>
</evidence>
<dbReference type="Pfam" id="PF13091">
    <property type="entry name" value="PLDc_2"/>
    <property type="match status" value="2"/>
</dbReference>
<dbReference type="GO" id="GO:0005576">
    <property type="term" value="C:extracellular region"/>
    <property type="evidence" value="ECO:0007669"/>
    <property type="project" value="UniProtKB-SubCell"/>
</dbReference>
<proteinExistence type="predicted"/>
<evidence type="ECO:0000259" key="6">
    <source>
        <dbReference type="PROSITE" id="PS50035"/>
    </source>
</evidence>
<dbReference type="InterPro" id="IPR001736">
    <property type="entry name" value="PLipase_D/transphosphatidylase"/>
</dbReference>
<dbReference type="CDD" id="cd09113">
    <property type="entry name" value="PLDc_ymdC_like_2"/>
    <property type="match status" value="1"/>
</dbReference>
<evidence type="ECO:0000256" key="2">
    <source>
        <dbReference type="ARBA" id="ARBA00004613"/>
    </source>
</evidence>
<gene>
    <name evidence="7" type="ORF">CU669_18385</name>
</gene>
<dbReference type="CDD" id="cd09111">
    <property type="entry name" value="PLDc_ymdC_like_1"/>
    <property type="match status" value="1"/>
</dbReference>
<feature type="domain" description="PLD phosphodiesterase" evidence="6">
    <location>
        <begin position="154"/>
        <end position="181"/>
    </location>
</feature>
<dbReference type="AlphaFoldDB" id="A0A364NTP4"/>
<evidence type="ECO:0000313" key="8">
    <source>
        <dbReference type="Proteomes" id="UP000251075"/>
    </source>
</evidence>
<keyword evidence="4" id="KW-0964">Secreted</keyword>
<evidence type="ECO:0000256" key="4">
    <source>
        <dbReference type="ARBA" id="ARBA00022525"/>
    </source>
</evidence>
<dbReference type="InterPro" id="IPR025202">
    <property type="entry name" value="PLD-like_dom"/>
</dbReference>
<dbReference type="SMART" id="SM00155">
    <property type="entry name" value="PLDc"/>
    <property type="match status" value="2"/>
</dbReference>
<name>A0A364NTP4_9PROT</name>
<dbReference type="PANTHER" id="PTHR21248:SF12">
    <property type="entry name" value="CARDIOLIPIN SYNTHASE C"/>
    <property type="match status" value="1"/>
</dbReference>
<dbReference type="Gene3D" id="3.30.870.10">
    <property type="entry name" value="Endonuclease Chain A"/>
    <property type="match status" value="2"/>
</dbReference>
<accession>A0A364NTP4</accession>
<evidence type="ECO:0000256" key="5">
    <source>
        <dbReference type="ARBA" id="ARBA00029594"/>
    </source>
</evidence>
<dbReference type="EMBL" id="PGTO01000023">
    <property type="protein sequence ID" value="RAU20422.1"/>
    <property type="molecule type" value="Genomic_DNA"/>
</dbReference>
<dbReference type="GO" id="GO:0032049">
    <property type="term" value="P:cardiolipin biosynthetic process"/>
    <property type="evidence" value="ECO:0007669"/>
    <property type="project" value="UniProtKB-ARBA"/>
</dbReference>